<feature type="domain" description="SGNH hydrolase-type esterase" evidence="2">
    <location>
        <begin position="57"/>
        <end position="217"/>
    </location>
</feature>
<name>A0A443Z2E6_9SPHI</name>
<keyword evidence="4" id="KW-1185">Reference proteome</keyword>
<dbReference type="InterPro" id="IPR036514">
    <property type="entry name" value="SGNH_hydro_sf"/>
</dbReference>
<evidence type="ECO:0000259" key="2">
    <source>
        <dbReference type="Pfam" id="PF13472"/>
    </source>
</evidence>
<proteinExistence type="predicted"/>
<dbReference type="EMBL" id="SAYW01000001">
    <property type="protein sequence ID" value="RWU10692.1"/>
    <property type="molecule type" value="Genomic_DNA"/>
</dbReference>
<evidence type="ECO:0000313" key="4">
    <source>
        <dbReference type="Proteomes" id="UP000284120"/>
    </source>
</evidence>
<dbReference type="GO" id="GO:0004622">
    <property type="term" value="F:phosphatidylcholine lysophospholipase activity"/>
    <property type="evidence" value="ECO:0007669"/>
    <property type="project" value="TreeGrafter"/>
</dbReference>
<comment type="caution">
    <text evidence="3">The sequence shown here is derived from an EMBL/GenBank/DDBJ whole genome shotgun (WGS) entry which is preliminary data.</text>
</comment>
<dbReference type="InterPro" id="IPR051532">
    <property type="entry name" value="Ester_Hydrolysis_Enzymes"/>
</dbReference>
<gene>
    <name evidence="3" type="ORF">DPV69_04985</name>
</gene>
<evidence type="ECO:0000313" key="3">
    <source>
        <dbReference type="EMBL" id="RWU10692.1"/>
    </source>
</evidence>
<accession>A0A443Z2E6</accession>
<dbReference type="SUPFAM" id="SSF52266">
    <property type="entry name" value="SGNH hydrolase"/>
    <property type="match status" value="1"/>
</dbReference>
<dbReference type="PANTHER" id="PTHR30383">
    <property type="entry name" value="THIOESTERASE 1/PROTEASE 1/LYSOPHOSPHOLIPASE L1"/>
    <property type="match status" value="1"/>
</dbReference>
<dbReference type="Gene3D" id="3.40.50.1110">
    <property type="entry name" value="SGNH hydrolase"/>
    <property type="match status" value="1"/>
</dbReference>
<dbReference type="Pfam" id="PF13472">
    <property type="entry name" value="Lipase_GDSL_2"/>
    <property type="match status" value="1"/>
</dbReference>
<dbReference type="Proteomes" id="UP000284120">
    <property type="component" value="Unassembled WGS sequence"/>
</dbReference>
<reference evidence="3 4" key="1">
    <citation type="submission" date="2018-06" db="EMBL/GenBank/DDBJ databases">
        <title>Pedobacter endophyticus sp. nov., an endophytic bacterium isolated from a leaf of Triticum aestivum.</title>
        <authorList>
            <person name="Zhang L."/>
        </authorList>
    </citation>
    <scope>NUCLEOTIDE SEQUENCE [LARGE SCALE GENOMIC DNA]</scope>
    <source>
        <strain evidence="3 4">CM134L-2</strain>
    </source>
</reference>
<keyword evidence="1" id="KW-0732">Signal</keyword>
<protein>
    <submittedName>
        <fullName evidence="3">Sialate O-acetylesterase</fullName>
    </submittedName>
</protein>
<dbReference type="PANTHER" id="PTHR30383:SF5">
    <property type="entry name" value="SGNH HYDROLASE-TYPE ESTERASE DOMAIN-CONTAINING PROTEIN"/>
    <property type="match status" value="1"/>
</dbReference>
<organism evidence="3 4">
    <name type="scientific">Pedobacter chitinilyticus</name>
    <dbReference type="NCBI Taxonomy" id="2233776"/>
    <lineage>
        <taxon>Bacteria</taxon>
        <taxon>Pseudomonadati</taxon>
        <taxon>Bacteroidota</taxon>
        <taxon>Sphingobacteriia</taxon>
        <taxon>Sphingobacteriales</taxon>
        <taxon>Sphingobacteriaceae</taxon>
        <taxon>Pedobacter</taxon>
    </lineage>
</organism>
<feature type="signal peptide" evidence="1">
    <location>
        <begin position="1"/>
        <end position="24"/>
    </location>
</feature>
<dbReference type="InterPro" id="IPR013830">
    <property type="entry name" value="SGNH_hydro"/>
</dbReference>
<feature type="chain" id="PRO_5019338915" evidence="1">
    <location>
        <begin position="25"/>
        <end position="229"/>
    </location>
</feature>
<dbReference type="AlphaFoldDB" id="A0A443Z2E6"/>
<dbReference type="OrthoDB" id="9790057at2"/>
<dbReference type="RefSeq" id="WP_113646575.1">
    <property type="nucleotide sequence ID" value="NZ_QMHN01000001.1"/>
</dbReference>
<evidence type="ECO:0000256" key="1">
    <source>
        <dbReference type="SAM" id="SignalP"/>
    </source>
</evidence>
<sequence length="229" mass="26532">MTIKNRFFVLVVLSALLWFNNANAQTLSYDTTYRPGKYKELVQKFNEEPIAKKDYIFLGNSITAGTDWSKLLNLPQAKNRGISGDITFGVLERLQEVIDRKPAKVFILIGINDISRNIPDSLILRNYKKMIQRIREGSKKTQIYFYTMLPVNASFEKFKNHYGKDEHILYLNDEIRKLAAKNVTIIDLYPHFLDEQKRLKAELTKDGLHLIPAGYQVWAEVLNKGGYLK</sequence>